<proteinExistence type="predicted"/>
<dbReference type="RefSeq" id="XP_002291160.1">
    <property type="nucleotide sequence ID" value="XM_002291124.1"/>
</dbReference>
<dbReference type="InParanoid" id="B8C445"/>
<dbReference type="EMBL" id="CM000643">
    <property type="protein sequence ID" value="EED91267.1"/>
    <property type="molecule type" value="Genomic_DNA"/>
</dbReference>
<gene>
    <name evidence="1" type="ORF">THAPSDRAFT_6368</name>
</gene>
<protein>
    <submittedName>
        <fullName evidence="1">Uncharacterized protein</fullName>
    </submittedName>
</protein>
<name>B8C445_THAPS</name>
<dbReference type="Proteomes" id="UP000001449">
    <property type="component" value="Chromosome 6"/>
</dbReference>
<organism evidence="1 2">
    <name type="scientific">Thalassiosira pseudonana</name>
    <name type="common">Marine diatom</name>
    <name type="synonym">Cyclotella nana</name>
    <dbReference type="NCBI Taxonomy" id="35128"/>
    <lineage>
        <taxon>Eukaryota</taxon>
        <taxon>Sar</taxon>
        <taxon>Stramenopiles</taxon>
        <taxon>Ochrophyta</taxon>
        <taxon>Bacillariophyta</taxon>
        <taxon>Coscinodiscophyceae</taxon>
        <taxon>Thalassiosirophycidae</taxon>
        <taxon>Thalassiosirales</taxon>
        <taxon>Thalassiosiraceae</taxon>
        <taxon>Thalassiosira</taxon>
    </lineage>
</organism>
<dbReference type="GeneID" id="7453293"/>
<reference evidence="1 2" key="2">
    <citation type="journal article" date="2008" name="Nature">
        <title>The Phaeodactylum genome reveals the evolutionary history of diatom genomes.</title>
        <authorList>
            <person name="Bowler C."/>
            <person name="Allen A.E."/>
            <person name="Badger J.H."/>
            <person name="Grimwood J."/>
            <person name="Jabbari K."/>
            <person name="Kuo A."/>
            <person name="Maheswari U."/>
            <person name="Martens C."/>
            <person name="Maumus F."/>
            <person name="Otillar R.P."/>
            <person name="Rayko E."/>
            <person name="Salamov A."/>
            <person name="Vandepoele K."/>
            <person name="Beszteri B."/>
            <person name="Gruber A."/>
            <person name="Heijde M."/>
            <person name="Katinka M."/>
            <person name="Mock T."/>
            <person name="Valentin K."/>
            <person name="Verret F."/>
            <person name="Berges J.A."/>
            <person name="Brownlee C."/>
            <person name="Cadoret J.P."/>
            <person name="Chiovitti A."/>
            <person name="Choi C.J."/>
            <person name="Coesel S."/>
            <person name="De Martino A."/>
            <person name="Detter J.C."/>
            <person name="Durkin C."/>
            <person name="Falciatore A."/>
            <person name="Fournet J."/>
            <person name="Haruta M."/>
            <person name="Huysman M.J."/>
            <person name="Jenkins B.D."/>
            <person name="Jiroutova K."/>
            <person name="Jorgensen R.E."/>
            <person name="Joubert Y."/>
            <person name="Kaplan A."/>
            <person name="Kroger N."/>
            <person name="Kroth P.G."/>
            <person name="La Roche J."/>
            <person name="Lindquist E."/>
            <person name="Lommer M."/>
            <person name="Martin-Jezequel V."/>
            <person name="Lopez P.J."/>
            <person name="Lucas S."/>
            <person name="Mangogna M."/>
            <person name="McGinnis K."/>
            <person name="Medlin L.K."/>
            <person name="Montsant A."/>
            <person name="Oudot-Le Secq M.P."/>
            <person name="Napoli C."/>
            <person name="Obornik M."/>
            <person name="Parker M.S."/>
            <person name="Petit J.L."/>
            <person name="Porcel B.M."/>
            <person name="Poulsen N."/>
            <person name="Robison M."/>
            <person name="Rychlewski L."/>
            <person name="Rynearson T.A."/>
            <person name="Schmutz J."/>
            <person name="Shapiro H."/>
            <person name="Siaut M."/>
            <person name="Stanley M."/>
            <person name="Sussman M.R."/>
            <person name="Taylor A.R."/>
            <person name="Vardi A."/>
            <person name="von Dassow P."/>
            <person name="Vyverman W."/>
            <person name="Willis A."/>
            <person name="Wyrwicz L.S."/>
            <person name="Rokhsar D.S."/>
            <person name="Weissenbach J."/>
            <person name="Armbrust E.V."/>
            <person name="Green B.R."/>
            <person name="Van de Peer Y."/>
            <person name="Grigoriev I.V."/>
        </authorList>
    </citation>
    <scope>NUCLEOTIDE SEQUENCE [LARGE SCALE GENOMIC DNA]</scope>
    <source>
        <strain evidence="1 2">CCMP1335</strain>
    </source>
</reference>
<dbReference type="AlphaFoldDB" id="B8C445"/>
<evidence type="ECO:0000313" key="1">
    <source>
        <dbReference type="EMBL" id="EED91267.1"/>
    </source>
</evidence>
<dbReference type="HOGENOM" id="CLU_922853_0_0_1"/>
<sequence>MVVFSEHGGNEEHADGDASDTIYVMGNAQVRIPIKEQSTTGFDFAIHAQKGTITRGRIGPILPPLRISSNDEVVISPPRSRFLQFGKGDGNSGSAQERKYGSVHETYSYSFGDDSSEPTALSHSNSWIHKWIQPKDDTTIPDAQTTVRYTRFGEAPPWYAPGRMCTLELKGHRIELPSTSIKALPPSSGDLPPLALWATSKCMPSFWSGWPSTPRVDNSLMRQYYQLPAETGGIDSDAIETSRNVVQSFCGEGQRTIESFEDVLDVGDQSRWLKRVDDALAKMQATTKRLSKSFVVSELPRT</sequence>
<evidence type="ECO:0000313" key="2">
    <source>
        <dbReference type="Proteomes" id="UP000001449"/>
    </source>
</evidence>
<dbReference type="PaxDb" id="35128-Thaps6368"/>
<reference evidence="1 2" key="1">
    <citation type="journal article" date="2004" name="Science">
        <title>The genome of the diatom Thalassiosira pseudonana: ecology, evolution, and metabolism.</title>
        <authorList>
            <person name="Armbrust E.V."/>
            <person name="Berges J.A."/>
            <person name="Bowler C."/>
            <person name="Green B.R."/>
            <person name="Martinez D."/>
            <person name="Putnam N.H."/>
            <person name="Zhou S."/>
            <person name="Allen A.E."/>
            <person name="Apt K.E."/>
            <person name="Bechner M."/>
            <person name="Brzezinski M.A."/>
            <person name="Chaal B.K."/>
            <person name="Chiovitti A."/>
            <person name="Davis A.K."/>
            <person name="Demarest M.S."/>
            <person name="Detter J.C."/>
            <person name="Glavina T."/>
            <person name="Goodstein D."/>
            <person name="Hadi M.Z."/>
            <person name="Hellsten U."/>
            <person name="Hildebrand M."/>
            <person name="Jenkins B.D."/>
            <person name="Jurka J."/>
            <person name="Kapitonov V.V."/>
            <person name="Kroger N."/>
            <person name="Lau W.W."/>
            <person name="Lane T.W."/>
            <person name="Larimer F.W."/>
            <person name="Lippmeier J.C."/>
            <person name="Lucas S."/>
            <person name="Medina M."/>
            <person name="Montsant A."/>
            <person name="Obornik M."/>
            <person name="Parker M.S."/>
            <person name="Palenik B."/>
            <person name="Pazour G.J."/>
            <person name="Richardson P.M."/>
            <person name="Rynearson T.A."/>
            <person name="Saito M.A."/>
            <person name="Schwartz D.C."/>
            <person name="Thamatrakoln K."/>
            <person name="Valentin K."/>
            <person name="Vardi A."/>
            <person name="Wilkerson F.P."/>
            <person name="Rokhsar D.S."/>
        </authorList>
    </citation>
    <scope>NUCLEOTIDE SEQUENCE [LARGE SCALE GENOMIC DNA]</scope>
    <source>
        <strain evidence="1 2">CCMP1335</strain>
    </source>
</reference>
<accession>B8C445</accession>
<dbReference type="KEGG" id="tps:THAPSDRAFT_6368"/>
<keyword evidence="2" id="KW-1185">Reference proteome</keyword>
<dbReference type="eggNOG" id="ENOG502SUB8">
    <property type="taxonomic scope" value="Eukaryota"/>
</dbReference>